<accession>A0A3G6Q148</accession>
<gene>
    <name evidence="2" type="ORF">EG349_03415</name>
    <name evidence="3" type="ORF">EG353_01450</name>
</gene>
<evidence type="ECO:0000313" key="2">
    <source>
        <dbReference type="EMBL" id="AZA85902.1"/>
    </source>
</evidence>
<evidence type="ECO:0000313" key="5">
    <source>
        <dbReference type="Proteomes" id="UP000281741"/>
    </source>
</evidence>
<feature type="compositionally biased region" description="Polar residues" evidence="1">
    <location>
        <begin position="51"/>
        <end position="66"/>
    </location>
</feature>
<name>A0A3G6Q148_9FLAO</name>
<dbReference type="KEGG" id="csha:EG350_10900"/>
<dbReference type="Proteomes" id="UP000281741">
    <property type="component" value="Chromosome"/>
</dbReference>
<dbReference type="OrthoDB" id="1273586at2"/>
<dbReference type="PROSITE" id="PS51257">
    <property type="entry name" value="PROKAR_LIPOPROTEIN"/>
    <property type="match status" value="1"/>
</dbReference>
<feature type="region of interest" description="Disordered" evidence="1">
    <location>
        <begin position="21"/>
        <end position="66"/>
    </location>
</feature>
<dbReference type="RefSeq" id="WP_123851794.1">
    <property type="nucleotide sequence ID" value="NZ_CP033912.1"/>
</dbReference>
<sequence>MKKIILTGFIFTSVISCTKSETQYNDQKNKEQTVNNQKSDTINTLEERSDTLQMQDNLNDVSTDNE</sequence>
<dbReference type="EMBL" id="CP033912">
    <property type="protein sequence ID" value="AZA94310.1"/>
    <property type="molecule type" value="Genomic_DNA"/>
</dbReference>
<dbReference type="EMBL" id="CP033915">
    <property type="protein sequence ID" value="AZA85902.1"/>
    <property type="molecule type" value="Genomic_DNA"/>
</dbReference>
<dbReference type="AlphaFoldDB" id="A0A3G6Q148"/>
<keyword evidence="5" id="KW-1185">Reference proteome</keyword>
<evidence type="ECO:0008006" key="6">
    <source>
        <dbReference type="Google" id="ProtNLM"/>
    </source>
</evidence>
<protein>
    <recommendedName>
        <fullName evidence="6">Lipoprotein</fullName>
    </recommendedName>
</protein>
<dbReference type="Proteomes" id="UP000274073">
    <property type="component" value="Chromosome"/>
</dbReference>
<feature type="compositionally biased region" description="Polar residues" evidence="1">
    <location>
        <begin position="21"/>
        <end position="44"/>
    </location>
</feature>
<evidence type="ECO:0000256" key="1">
    <source>
        <dbReference type="SAM" id="MobiDB-lite"/>
    </source>
</evidence>
<proteinExistence type="predicted"/>
<evidence type="ECO:0000313" key="4">
    <source>
        <dbReference type="Proteomes" id="UP000274073"/>
    </source>
</evidence>
<evidence type="ECO:0000313" key="3">
    <source>
        <dbReference type="EMBL" id="AZA94310.1"/>
    </source>
</evidence>
<reference evidence="4 5" key="1">
    <citation type="submission" date="2018-11" db="EMBL/GenBank/DDBJ databases">
        <title>Proposal to divide the Flavobacteriaceae and reorganize its genera based on Amino Acid Identity values calculated from whole genome sequences.</title>
        <authorList>
            <person name="Nicholson A.C."/>
            <person name="Gulvik C.A."/>
            <person name="Whitney A.M."/>
            <person name="Humrighouse B.W."/>
            <person name="Bell M."/>
            <person name="Holmes B."/>
            <person name="Steigerwalt A.G."/>
            <person name="Villarma A."/>
            <person name="Sheth M."/>
            <person name="Batra D."/>
            <person name="Pryor J."/>
            <person name="Bernardet J.-F."/>
            <person name="Hugo C."/>
            <person name="Kampfer P."/>
            <person name="Newman J."/>
            <person name="McQuiston J.R."/>
        </authorList>
    </citation>
    <scope>NUCLEOTIDE SEQUENCE [LARGE SCALE GENOMIC DNA]</scope>
    <source>
        <strain evidence="2 4">G0207</strain>
        <strain evidence="3 5">H5143</strain>
    </source>
</reference>
<organism evidence="2 4">
    <name type="scientific">Chryseobacterium shandongense</name>
    <dbReference type="NCBI Taxonomy" id="1493872"/>
    <lineage>
        <taxon>Bacteria</taxon>
        <taxon>Pseudomonadati</taxon>
        <taxon>Bacteroidota</taxon>
        <taxon>Flavobacteriia</taxon>
        <taxon>Flavobacteriales</taxon>
        <taxon>Weeksellaceae</taxon>
        <taxon>Chryseobacterium group</taxon>
        <taxon>Chryseobacterium</taxon>
    </lineage>
</organism>